<evidence type="ECO:0000313" key="5">
    <source>
        <dbReference type="Proteomes" id="UP000321425"/>
    </source>
</evidence>
<dbReference type="EMBL" id="BJUX01000005">
    <property type="protein sequence ID" value="GEK88668.1"/>
    <property type="molecule type" value="Genomic_DNA"/>
</dbReference>
<dbReference type="SUPFAM" id="SSF52821">
    <property type="entry name" value="Rhodanese/Cell cycle control phosphatase"/>
    <property type="match status" value="1"/>
</dbReference>
<name>A0A1H7W0Q2_9LACT</name>
<evidence type="ECO:0000259" key="1">
    <source>
        <dbReference type="PROSITE" id="PS50206"/>
    </source>
</evidence>
<dbReference type="STRING" id="426703.SAMN04488100_12919"/>
<dbReference type="AlphaFoldDB" id="A0A1H7W0Q2"/>
<gene>
    <name evidence="2" type="ORF">APU01nite_07070</name>
    <name evidence="3" type="ORF">SAMN04488100_12919</name>
</gene>
<feature type="domain" description="Rhodanese" evidence="1">
    <location>
        <begin position="20"/>
        <end position="105"/>
    </location>
</feature>
<evidence type="ECO:0000313" key="4">
    <source>
        <dbReference type="Proteomes" id="UP000198548"/>
    </source>
</evidence>
<sequence length="105" mass="11803">MFGLFNRIPTITTKQLESELSKKPTVLDVRMPGEYRQGHIPGSKNFPLNKIEQYKGKTDDKLYVICQSGMRSKRAASALQKKGYDVVNVRGGMNQWNGTVRGGKL</sequence>
<evidence type="ECO:0000313" key="3">
    <source>
        <dbReference type="EMBL" id="SEM15076.1"/>
    </source>
</evidence>
<reference evidence="3 4" key="1">
    <citation type="submission" date="2016-10" db="EMBL/GenBank/DDBJ databases">
        <authorList>
            <person name="de Groot N.N."/>
        </authorList>
    </citation>
    <scope>NUCLEOTIDE SEQUENCE [LARGE SCALE GENOMIC DNA]</scope>
    <source>
        <strain evidence="3 4">DSM 19182</strain>
    </source>
</reference>
<dbReference type="SMART" id="SM00450">
    <property type="entry name" value="RHOD"/>
    <property type="match status" value="1"/>
</dbReference>
<dbReference type="RefSeq" id="WP_091489213.1">
    <property type="nucleotide sequence ID" value="NZ_BJUX01000005.1"/>
</dbReference>
<dbReference type="PROSITE" id="PS50206">
    <property type="entry name" value="RHODANESE_3"/>
    <property type="match status" value="1"/>
</dbReference>
<dbReference type="InterPro" id="IPR001763">
    <property type="entry name" value="Rhodanese-like_dom"/>
</dbReference>
<keyword evidence="5" id="KW-1185">Reference proteome</keyword>
<keyword evidence="3" id="KW-0808">Transferase</keyword>
<dbReference type="PANTHER" id="PTHR43031">
    <property type="entry name" value="FAD-DEPENDENT OXIDOREDUCTASE"/>
    <property type="match status" value="1"/>
</dbReference>
<organism evidence="3 4">
    <name type="scientific">Alkalibacterium putridalgicola</name>
    <dbReference type="NCBI Taxonomy" id="426703"/>
    <lineage>
        <taxon>Bacteria</taxon>
        <taxon>Bacillati</taxon>
        <taxon>Bacillota</taxon>
        <taxon>Bacilli</taxon>
        <taxon>Lactobacillales</taxon>
        <taxon>Carnobacteriaceae</taxon>
        <taxon>Alkalibacterium</taxon>
    </lineage>
</organism>
<evidence type="ECO:0000313" key="2">
    <source>
        <dbReference type="EMBL" id="GEK88668.1"/>
    </source>
</evidence>
<dbReference type="InterPro" id="IPR050229">
    <property type="entry name" value="GlpE_sulfurtransferase"/>
</dbReference>
<reference evidence="2 5" key="2">
    <citation type="submission" date="2019-07" db="EMBL/GenBank/DDBJ databases">
        <title>Whole genome shotgun sequence of Alkalibacterium putridalgicola NBRC 103243.</title>
        <authorList>
            <person name="Hosoyama A."/>
            <person name="Uohara A."/>
            <person name="Ohji S."/>
            <person name="Ichikawa N."/>
        </authorList>
    </citation>
    <scope>NUCLEOTIDE SEQUENCE [LARGE SCALE GENOMIC DNA]</scope>
    <source>
        <strain evidence="2 5">NBRC 103243</strain>
    </source>
</reference>
<protein>
    <submittedName>
        <fullName evidence="2 3">Sulfurtransferase</fullName>
    </submittedName>
</protein>
<dbReference type="OrthoDB" id="9800872at2"/>
<dbReference type="GO" id="GO:0016740">
    <property type="term" value="F:transferase activity"/>
    <property type="evidence" value="ECO:0007669"/>
    <property type="project" value="UniProtKB-KW"/>
</dbReference>
<dbReference type="EMBL" id="FOBL01000029">
    <property type="protein sequence ID" value="SEM15076.1"/>
    <property type="molecule type" value="Genomic_DNA"/>
</dbReference>
<dbReference type="Proteomes" id="UP000321425">
    <property type="component" value="Unassembled WGS sequence"/>
</dbReference>
<dbReference type="PANTHER" id="PTHR43031:SF17">
    <property type="entry name" value="SULFURTRANSFERASE YTWF-RELATED"/>
    <property type="match status" value="1"/>
</dbReference>
<dbReference type="CDD" id="cd00158">
    <property type="entry name" value="RHOD"/>
    <property type="match status" value="1"/>
</dbReference>
<accession>A0A1H7W0Q2</accession>
<dbReference type="Proteomes" id="UP000198548">
    <property type="component" value="Unassembled WGS sequence"/>
</dbReference>
<proteinExistence type="predicted"/>
<dbReference type="Gene3D" id="3.40.250.10">
    <property type="entry name" value="Rhodanese-like domain"/>
    <property type="match status" value="1"/>
</dbReference>
<dbReference type="InterPro" id="IPR036873">
    <property type="entry name" value="Rhodanese-like_dom_sf"/>
</dbReference>
<dbReference type="Pfam" id="PF00581">
    <property type="entry name" value="Rhodanese"/>
    <property type="match status" value="1"/>
</dbReference>